<accession>A0A0U3M9X7</accession>
<evidence type="ECO:0000313" key="3">
    <source>
        <dbReference type="Proteomes" id="UP000064183"/>
    </source>
</evidence>
<dbReference type="AlphaFoldDB" id="A0A0U3M9X7"/>
<keyword evidence="1" id="KW-0732">Signal</keyword>
<evidence type="ECO:0000256" key="1">
    <source>
        <dbReference type="SAM" id="SignalP"/>
    </source>
</evidence>
<organism evidence="2 3">
    <name type="scientific">Streptomyces globisporus C-1027</name>
    <dbReference type="NCBI Taxonomy" id="1172567"/>
    <lineage>
        <taxon>Bacteria</taxon>
        <taxon>Bacillati</taxon>
        <taxon>Actinomycetota</taxon>
        <taxon>Actinomycetes</taxon>
        <taxon>Kitasatosporales</taxon>
        <taxon>Streptomycetaceae</taxon>
        <taxon>Streptomyces</taxon>
    </lineage>
</organism>
<name>A0A0U3M9X7_STRGL</name>
<reference evidence="2 3" key="1">
    <citation type="journal article" date="2012" name="J. Bacteriol.">
        <title>Draft genome sequence of Streptomyces globisporus C-1027, which produces an antitumor antibiotic consisting of a nine-membered enediyne with a chromoprotein.</title>
        <authorList>
            <person name="Wang L."/>
            <person name="Wang S."/>
            <person name="He Q."/>
            <person name="Yu T."/>
            <person name="Li Q."/>
            <person name="Hong B."/>
        </authorList>
    </citation>
    <scope>NUCLEOTIDE SEQUENCE [LARGE SCALE GENOMIC DNA]</scope>
    <source>
        <strain evidence="2 3">C-1027</strain>
        <plasmid evidence="2 3">SGLP1</plasmid>
    </source>
</reference>
<sequence length="148" mass="15714">MRKLIGSLLGIVAGTLLVTAPGVQAAPMEAAVAEPAGAQQSWKTTFYCGSADTWTRCSLNSSDFPRPAEWLPGGSPSAHLLVDNHAAGGEACRIVVNGGRFDPRYIDPGYNRWTWLGNTGADPAVQLECIRRSQSGDAGIGGYIQFNY</sequence>
<dbReference type="KEGG" id="sgb:WQO_34120"/>
<proteinExistence type="predicted"/>
<dbReference type="GeneID" id="27787484"/>
<protein>
    <submittedName>
        <fullName evidence="2">Uncharacterized protein</fullName>
    </submittedName>
</protein>
<evidence type="ECO:0000313" key="2">
    <source>
        <dbReference type="EMBL" id="ALU98483.1"/>
    </source>
</evidence>
<gene>
    <name evidence="2" type="ORF">WQO_34120</name>
</gene>
<dbReference type="EMBL" id="CP013739">
    <property type="protein sequence ID" value="ALU98483.1"/>
    <property type="molecule type" value="Genomic_DNA"/>
</dbReference>
<geneLocation type="plasmid" evidence="2 3">
    <name>SGLP1</name>
</geneLocation>
<feature type="signal peptide" evidence="1">
    <location>
        <begin position="1"/>
        <end position="25"/>
    </location>
</feature>
<dbReference type="Proteomes" id="UP000064183">
    <property type="component" value="Plasmid SGLP1"/>
</dbReference>
<dbReference type="RefSeq" id="WP_010064702.1">
    <property type="nucleotide sequence ID" value="NZ_CP013739.1"/>
</dbReference>
<keyword evidence="2" id="KW-0614">Plasmid</keyword>
<feature type="chain" id="PRO_5006841971" evidence="1">
    <location>
        <begin position="26"/>
        <end position="148"/>
    </location>
</feature>